<keyword evidence="1 6" id="KW-0808">Transferase</keyword>
<evidence type="ECO:0000256" key="2">
    <source>
        <dbReference type="ARBA" id="ARBA00022723"/>
    </source>
</evidence>
<comment type="pathway">
    <text evidence="6">Quinol/quinone metabolism; menaquinone biosynthesis.</text>
</comment>
<dbReference type="InterPro" id="IPR029061">
    <property type="entry name" value="THDP-binding"/>
</dbReference>
<dbReference type="GO" id="GO:0030145">
    <property type="term" value="F:manganese ion binding"/>
    <property type="evidence" value="ECO:0007669"/>
    <property type="project" value="UniProtKB-UniRule"/>
</dbReference>
<organism evidence="8 9">
    <name type="scientific">Candidatus Phosphoribacter hodrii</name>
    <dbReference type="NCBI Taxonomy" id="2953743"/>
    <lineage>
        <taxon>Bacteria</taxon>
        <taxon>Bacillati</taxon>
        <taxon>Actinomycetota</taxon>
        <taxon>Actinomycetes</taxon>
        <taxon>Micrococcales</taxon>
        <taxon>Dermatophilaceae</taxon>
        <taxon>Candidatus Phosphoribacter</taxon>
    </lineage>
</organism>
<comment type="cofactor">
    <cofactor evidence="6">
        <name>thiamine diphosphate</name>
        <dbReference type="ChEBI" id="CHEBI:58937"/>
    </cofactor>
    <text evidence="6">Binds 1 thiamine pyrophosphate per subunit.</text>
</comment>
<comment type="catalytic activity">
    <reaction evidence="6">
        <text>isochorismate + 2-oxoglutarate + H(+) = 5-enolpyruvoyl-6-hydroxy-2-succinyl-cyclohex-3-ene-1-carboxylate + CO2</text>
        <dbReference type="Rhea" id="RHEA:25593"/>
        <dbReference type="ChEBI" id="CHEBI:15378"/>
        <dbReference type="ChEBI" id="CHEBI:16526"/>
        <dbReference type="ChEBI" id="CHEBI:16810"/>
        <dbReference type="ChEBI" id="CHEBI:29780"/>
        <dbReference type="ChEBI" id="CHEBI:58818"/>
        <dbReference type="EC" id="2.2.1.9"/>
    </reaction>
</comment>
<evidence type="ECO:0000256" key="4">
    <source>
        <dbReference type="ARBA" id="ARBA00023052"/>
    </source>
</evidence>
<dbReference type="NCBIfam" id="TIGR00173">
    <property type="entry name" value="menD"/>
    <property type="match status" value="1"/>
</dbReference>
<dbReference type="Proteomes" id="UP000718281">
    <property type="component" value="Unassembled WGS sequence"/>
</dbReference>
<dbReference type="EMBL" id="JADIXZ010000001">
    <property type="protein sequence ID" value="MBK6299832.1"/>
    <property type="molecule type" value="Genomic_DNA"/>
</dbReference>
<dbReference type="InterPro" id="IPR012001">
    <property type="entry name" value="Thiamin_PyroP_enz_TPP-bd_dom"/>
</dbReference>
<comment type="function">
    <text evidence="6">Catalyzes the thiamine diphosphate-dependent decarboxylation of 2-oxoglutarate and the subsequent addition of the resulting succinic semialdehyde-thiamine pyrophosphate anion to isochorismate to yield 2-succinyl-5-enolpyruvyl-6-hydroxy-3-cyclohexene-1-carboxylate (SEPHCHC).</text>
</comment>
<dbReference type="GO" id="GO:0009234">
    <property type="term" value="P:menaquinone biosynthetic process"/>
    <property type="evidence" value="ECO:0007669"/>
    <property type="project" value="UniProtKB-UniRule"/>
</dbReference>
<dbReference type="PANTHER" id="PTHR42916:SF1">
    <property type="entry name" value="PROTEIN PHYLLO, CHLOROPLASTIC"/>
    <property type="match status" value="1"/>
</dbReference>
<dbReference type="Pfam" id="PF02776">
    <property type="entry name" value="TPP_enzyme_N"/>
    <property type="match status" value="1"/>
</dbReference>
<proteinExistence type="inferred from homology"/>
<dbReference type="AlphaFoldDB" id="A0A934X335"/>
<comment type="caution">
    <text evidence="8">The sequence shown here is derived from an EMBL/GenBank/DDBJ whole genome shotgun (WGS) entry which is preliminary data.</text>
</comment>
<keyword evidence="4 6" id="KW-0786">Thiamine pyrophosphate</keyword>
<dbReference type="CDD" id="cd02009">
    <property type="entry name" value="TPP_SHCHC_synthase"/>
    <property type="match status" value="1"/>
</dbReference>
<comment type="pathway">
    <text evidence="6">Quinol/quinone metabolism; 1,4-dihydroxy-2-naphthoate biosynthesis; 1,4-dihydroxy-2-naphthoate from chorismate: step 2/7.</text>
</comment>
<dbReference type="EC" id="2.2.1.9" evidence="6"/>
<evidence type="ECO:0000313" key="9">
    <source>
        <dbReference type="Proteomes" id="UP000718281"/>
    </source>
</evidence>
<sequence>MTITSAARAIHVLRGLLAAGVREVVLSPGSRSAPLALALHAADAAGDVRLHVRLDERSAGFLALGLAVGSRSPVAVVMTSGTAVGNLLPAVMEAHHAGRPLIVVSADRPASLRATGANQTTWQDGIFGVFAPTVDVAVDASHDAVSQAVTQAGLRLGPSHLNVQFDAPLLPDPGMPWWPGLLDASDPLDPSDLVDSSSARTSGGSLEEVPLGAEAVTLVAGPRTVVLAGDDAGSAARVLAESAGVPLLAEPTSGSRAGDHAIRTYRLLLGTALGAAIERVIVIGHPTLSRPVTALLSRPDIALYAVRTRTGVATDPARRAIILDVPPALTPALPLGQTPGLAPDADAKWLTAWQAADAALAERVDAHVEALPDLHALHVAAEVSAALSPGQSLVVGSSNPIRDLDLMLPPYRPGEHRLVVANRGLAGIDGTVSTAIGVALGRAGRIPPPGRGIPPSPEDGGIPRPGRSLAVMGDLTFLHDSGGLLIGPDEPRPDLTIVVVNDDGGSIFALLEQGTPDYAAAFERVFATPVHADLEALAGASHTAYRRVESRVELREALSETATGPLVIEARVGRADRRETAAALGALAADLPLSWPPDQGGMP</sequence>
<comment type="similarity">
    <text evidence="6">Belongs to the TPP enzyme family. MenD subfamily.</text>
</comment>
<comment type="cofactor">
    <cofactor evidence="6">
        <name>Mg(2+)</name>
        <dbReference type="ChEBI" id="CHEBI:18420"/>
    </cofactor>
    <cofactor evidence="6">
        <name>Mn(2+)</name>
        <dbReference type="ChEBI" id="CHEBI:29035"/>
    </cofactor>
</comment>
<dbReference type="SUPFAM" id="SSF52518">
    <property type="entry name" value="Thiamin diphosphate-binding fold (THDP-binding)"/>
    <property type="match status" value="2"/>
</dbReference>
<protein>
    <recommendedName>
        <fullName evidence="6">2-succinyl-5-enolpyruvyl-6-hydroxy-3-cyclohexene-1-carboxylate synthase</fullName>
        <shortName evidence="6">SEPHCHC synthase</shortName>
        <ecNumber evidence="6">2.2.1.9</ecNumber>
    </recommendedName>
    <alternativeName>
        <fullName evidence="6">Menaquinone biosynthesis protein MenD</fullName>
    </alternativeName>
</protein>
<dbReference type="PANTHER" id="PTHR42916">
    <property type="entry name" value="2-SUCCINYL-5-ENOLPYRUVYL-6-HYDROXY-3-CYCLOHEXENE-1-CARBOXYLATE SYNTHASE"/>
    <property type="match status" value="1"/>
</dbReference>
<keyword evidence="5 6" id="KW-0464">Manganese</keyword>
<keyword evidence="2 6" id="KW-0479">Metal-binding</keyword>
<keyword evidence="3 6" id="KW-0460">Magnesium</keyword>
<dbReference type="GO" id="GO:0030976">
    <property type="term" value="F:thiamine pyrophosphate binding"/>
    <property type="evidence" value="ECO:0007669"/>
    <property type="project" value="UniProtKB-UniRule"/>
</dbReference>
<evidence type="ECO:0000256" key="1">
    <source>
        <dbReference type="ARBA" id="ARBA00022679"/>
    </source>
</evidence>
<gene>
    <name evidence="6 8" type="primary">menD</name>
    <name evidence="8" type="ORF">IPF40_01835</name>
</gene>
<feature type="domain" description="Thiamine pyrophosphate enzyme N-terminal TPP-binding" evidence="7">
    <location>
        <begin position="12"/>
        <end position="121"/>
    </location>
</feature>
<evidence type="ECO:0000259" key="7">
    <source>
        <dbReference type="Pfam" id="PF02776"/>
    </source>
</evidence>
<dbReference type="PIRSF" id="PIRSF004983">
    <property type="entry name" value="MenD"/>
    <property type="match status" value="1"/>
</dbReference>
<dbReference type="Gene3D" id="3.40.50.970">
    <property type="match status" value="2"/>
</dbReference>
<comment type="subunit">
    <text evidence="6">Homodimer.</text>
</comment>
<dbReference type="GO" id="GO:0000287">
    <property type="term" value="F:magnesium ion binding"/>
    <property type="evidence" value="ECO:0007669"/>
    <property type="project" value="UniProtKB-UniRule"/>
</dbReference>
<evidence type="ECO:0000313" key="8">
    <source>
        <dbReference type="EMBL" id="MBK6299832.1"/>
    </source>
</evidence>
<name>A0A934X335_9MICO</name>
<evidence type="ECO:0000256" key="6">
    <source>
        <dbReference type="HAMAP-Rule" id="MF_01659"/>
    </source>
</evidence>
<reference evidence="8 9" key="1">
    <citation type="submission" date="2020-10" db="EMBL/GenBank/DDBJ databases">
        <title>Connecting structure to function with the recovery of over 1000 high-quality activated sludge metagenome-assembled genomes encoding full-length rRNA genes using long-read sequencing.</title>
        <authorList>
            <person name="Singleton C.M."/>
            <person name="Petriglieri F."/>
            <person name="Kristensen J.M."/>
            <person name="Kirkegaard R.H."/>
            <person name="Michaelsen T.Y."/>
            <person name="Andersen M.H."/>
            <person name="Karst S.M."/>
            <person name="Dueholm M.S."/>
            <person name="Nielsen P.H."/>
            <person name="Albertsen M."/>
        </authorList>
    </citation>
    <scope>NUCLEOTIDE SEQUENCE [LARGE SCALE GENOMIC DNA]</scope>
    <source>
        <strain evidence="8">AalE_18-Q3-R2-46_BAT3C.188</strain>
    </source>
</reference>
<evidence type="ECO:0000256" key="3">
    <source>
        <dbReference type="ARBA" id="ARBA00022842"/>
    </source>
</evidence>
<keyword evidence="6" id="KW-0474">Menaquinone biosynthesis</keyword>
<dbReference type="Gene3D" id="3.40.50.1220">
    <property type="entry name" value="TPP-binding domain"/>
    <property type="match status" value="1"/>
</dbReference>
<dbReference type="HAMAP" id="MF_01659">
    <property type="entry name" value="MenD"/>
    <property type="match status" value="1"/>
</dbReference>
<accession>A0A934X335</accession>
<dbReference type="GO" id="GO:0070204">
    <property type="term" value="F:2-succinyl-5-enolpyruvyl-6-hydroxy-3-cyclohexene-1-carboxylic-acid synthase activity"/>
    <property type="evidence" value="ECO:0007669"/>
    <property type="project" value="UniProtKB-UniRule"/>
</dbReference>
<dbReference type="InterPro" id="IPR004433">
    <property type="entry name" value="MenaQ_synth_MenD"/>
</dbReference>
<evidence type="ECO:0000256" key="5">
    <source>
        <dbReference type="ARBA" id="ARBA00023211"/>
    </source>
</evidence>